<feature type="transmembrane region" description="Helical" evidence="1">
    <location>
        <begin position="5"/>
        <end position="26"/>
    </location>
</feature>
<feature type="transmembrane region" description="Helical" evidence="1">
    <location>
        <begin position="172"/>
        <end position="192"/>
    </location>
</feature>
<accession>A0A0F9ZGW5</accession>
<dbReference type="EMBL" id="JPQZ01000002">
    <property type="protein sequence ID" value="KKO76499.1"/>
    <property type="molecule type" value="Genomic_DNA"/>
</dbReference>
<dbReference type="AlphaFoldDB" id="A0A0F9ZGW5"/>
<evidence type="ECO:0000313" key="2">
    <source>
        <dbReference type="EMBL" id="KKO76499.1"/>
    </source>
</evidence>
<dbReference type="Proteomes" id="UP000034350">
    <property type="component" value="Unassembled WGS sequence"/>
</dbReference>
<feature type="transmembrane region" description="Helical" evidence="1">
    <location>
        <begin position="115"/>
        <end position="133"/>
    </location>
</feature>
<feature type="transmembrane region" description="Helical" evidence="1">
    <location>
        <begin position="259"/>
        <end position="278"/>
    </location>
</feature>
<feature type="transmembrane region" description="Helical" evidence="1">
    <location>
        <begin position="204"/>
        <end position="224"/>
    </location>
</feature>
<feature type="transmembrane region" description="Helical" evidence="1">
    <location>
        <begin position="90"/>
        <end position="108"/>
    </location>
</feature>
<protein>
    <submittedName>
        <fullName evidence="2">Nicotinic acid transporter</fullName>
    </submittedName>
</protein>
<feature type="transmembrane region" description="Helical" evidence="1">
    <location>
        <begin position="139"/>
        <end position="160"/>
    </location>
</feature>
<keyword evidence="1" id="KW-0812">Transmembrane</keyword>
<dbReference type="VEuPathDB" id="MicrosporidiaDB:G9O61_00g005850"/>
<feature type="transmembrane region" description="Helical" evidence="1">
    <location>
        <begin position="62"/>
        <end position="84"/>
    </location>
</feature>
<keyword evidence="3" id="KW-1185">Reference proteome</keyword>
<dbReference type="VEuPathDB" id="MicrosporidiaDB:AAJ76_200013025"/>
<dbReference type="VEuPathDB" id="MicrosporidiaDB:NCER_100713"/>
<reference evidence="2 3" key="1">
    <citation type="journal article" date="2015" name="Environ. Microbiol.">
        <title>Genome analyses suggest the presence of polyploidy and recent human-driven expansions in eight global populations of the honeybee pathogen Nosema ceranae.</title>
        <authorList>
            <person name="Pelin A."/>
            <person name="Selman M."/>
            <person name="Aris-Brosou S."/>
            <person name="Farinelli L."/>
            <person name="Corradi N."/>
        </authorList>
    </citation>
    <scope>NUCLEOTIDE SEQUENCE [LARGE SCALE GENOMIC DNA]</scope>
    <source>
        <strain evidence="2 3">PA08 1199</strain>
    </source>
</reference>
<proteinExistence type="predicted"/>
<sequence>MYGFLIFYCIIDTFINTTILVIARTYFKNIKAGMLIYFFANICNLLIAYFKINKLVYYNRDVLIITGGFNLASVFYFLSIYMNISSITFNNYYSLKILIVSIFSMYLMSTKYNKWQWLGKALISLGIFIQFENDKTQKFSWAIVTAAFSGLFNAFSTVHFEHRVKNSISSIWNYLFTYNLCYIPFNLCFAVVENSTYNNKTALLTLPFYILVLLNILSSQMSIYLSMQVDSFERSIISMICNISSSCISDIWLDFKIDYLSLYSLFFVSSGTLLYMCFKRYNLQDKNTEIN</sequence>
<name>A0A0F9ZGW5_9MICR</name>
<keyword evidence="1" id="KW-1133">Transmembrane helix</keyword>
<keyword evidence="1" id="KW-0472">Membrane</keyword>
<dbReference type="GeneID" id="36319361"/>
<organism evidence="2 3">
    <name type="scientific">Vairimorpha ceranae</name>
    <dbReference type="NCBI Taxonomy" id="40302"/>
    <lineage>
        <taxon>Eukaryota</taxon>
        <taxon>Fungi</taxon>
        <taxon>Fungi incertae sedis</taxon>
        <taxon>Microsporidia</taxon>
        <taxon>Nosematidae</taxon>
        <taxon>Vairimorpha</taxon>
    </lineage>
</organism>
<dbReference type="SUPFAM" id="SSF103481">
    <property type="entry name" value="Multidrug resistance efflux transporter EmrE"/>
    <property type="match status" value="1"/>
</dbReference>
<dbReference type="InterPro" id="IPR037185">
    <property type="entry name" value="EmrE-like"/>
</dbReference>
<comment type="caution">
    <text evidence="2">The sequence shown here is derived from an EMBL/GenBank/DDBJ whole genome shotgun (WGS) entry which is preliminary data.</text>
</comment>
<gene>
    <name evidence="2" type="ORF">AAJ76_200013025</name>
</gene>
<feature type="transmembrane region" description="Helical" evidence="1">
    <location>
        <begin position="32"/>
        <end position="50"/>
    </location>
</feature>
<evidence type="ECO:0000256" key="1">
    <source>
        <dbReference type="SAM" id="Phobius"/>
    </source>
</evidence>
<dbReference type="RefSeq" id="XP_024332241.1">
    <property type="nucleotide sequence ID" value="XM_024474440.1"/>
</dbReference>
<dbReference type="OMA" id="PYILPLW"/>
<dbReference type="OrthoDB" id="2194003at2759"/>
<evidence type="ECO:0000313" key="3">
    <source>
        <dbReference type="Proteomes" id="UP000034350"/>
    </source>
</evidence>